<dbReference type="AlphaFoldDB" id="A9WB33"/>
<keyword evidence="1" id="KW-1133">Transmembrane helix</keyword>
<keyword evidence="1" id="KW-0812">Transmembrane</keyword>
<evidence type="ECO:0000256" key="1">
    <source>
        <dbReference type="SAM" id="Phobius"/>
    </source>
</evidence>
<dbReference type="STRING" id="324602.Caur_3643"/>
<dbReference type="EnsemblBacteria" id="ABY36826">
    <property type="protein sequence ID" value="ABY36826"/>
    <property type="gene ID" value="Caur_3643"/>
</dbReference>
<dbReference type="KEGG" id="cau:Caur_3643"/>
<feature type="transmembrane region" description="Helical" evidence="1">
    <location>
        <begin position="51"/>
        <end position="72"/>
    </location>
</feature>
<organism evidence="2 3">
    <name type="scientific">Chloroflexus aurantiacus (strain ATCC 29366 / DSM 635 / J-10-fl)</name>
    <dbReference type="NCBI Taxonomy" id="324602"/>
    <lineage>
        <taxon>Bacteria</taxon>
        <taxon>Bacillati</taxon>
        <taxon>Chloroflexota</taxon>
        <taxon>Chloroflexia</taxon>
        <taxon>Chloroflexales</taxon>
        <taxon>Chloroflexineae</taxon>
        <taxon>Chloroflexaceae</taxon>
        <taxon>Chloroflexus</taxon>
    </lineage>
</organism>
<keyword evidence="3" id="KW-1185">Reference proteome</keyword>
<evidence type="ECO:0000313" key="3">
    <source>
        <dbReference type="Proteomes" id="UP000002008"/>
    </source>
</evidence>
<evidence type="ECO:0008006" key="4">
    <source>
        <dbReference type="Google" id="ProtNLM"/>
    </source>
</evidence>
<sequence>MYHDDDDDDEIRQRARRLMRLRREREWFDDDDYLDVQPRIGYRSQPIRSGISGSVIVLLIVVLLIGIGGFWITQRISALGSAIPNVQVIVQTPTPQIISGAAVVQRIQQLSRLETSKYTIERVIDIRQGSNIPIIGDWLASDAILLIAHGTVVVGVDLSQITPDAVTVSPDGRQITVRLPPVQVFSATLDNSKTRVYSRERGLLAPDNPNLETIARQAAEQQILQAACEDGIMEEGTRNAELALRQFLGLIDGAVVEVVTSPPASCTVSP</sequence>
<dbReference type="Pfam" id="PF14014">
    <property type="entry name" value="DUF4230"/>
    <property type="match status" value="1"/>
</dbReference>
<reference evidence="3" key="1">
    <citation type="journal article" date="2011" name="BMC Genomics">
        <title>Complete genome sequence of the filamentous anoxygenic phototrophic bacterium Chloroflexus aurantiacus.</title>
        <authorList>
            <person name="Tang K.H."/>
            <person name="Barry K."/>
            <person name="Chertkov O."/>
            <person name="Dalin E."/>
            <person name="Han C.S."/>
            <person name="Hauser L.J."/>
            <person name="Honchak B.M."/>
            <person name="Karbach L.E."/>
            <person name="Land M.L."/>
            <person name="Lapidus A."/>
            <person name="Larimer F.W."/>
            <person name="Mikhailova N."/>
            <person name="Pitluck S."/>
            <person name="Pierson B.K."/>
            <person name="Blankenship R.E."/>
        </authorList>
    </citation>
    <scope>NUCLEOTIDE SEQUENCE [LARGE SCALE GENOMIC DNA]</scope>
    <source>
        <strain evidence="3">ATCC 29366 / DSM 635 / J-10-fl</strain>
    </source>
</reference>
<dbReference type="Proteomes" id="UP000002008">
    <property type="component" value="Chromosome"/>
</dbReference>
<keyword evidence="1" id="KW-0472">Membrane</keyword>
<name>A9WB33_CHLAA</name>
<dbReference type="HOGENOM" id="CLU_091313_1_0_0"/>
<evidence type="ECO:0000313" key="2">
    <source>
        <dbReference type="EMBL" id="ABY36826.1"/>
    </source>
</evidence>
<dbReference type="eggNOG" id="ENOG5031RMA">
    <property type="taxonomic scope" value="Bacteria"/>
</dbReference>
<dbReference type="RefSeq" id="WP_012259479.1">
    <property type="nucleotide sequence ID" value="NC_010175.1"/>
</dbReference>
<dbReference type="InterPro" id="IPR025324">
    <property type="entry name" value="DUF4230"/>
</dbReference>
<proteinExistence type="predicted"/>
<gene>
    <name evidence="2" type="ordered locus">Caur_3643</name>
</gene>
<accession>A9WB33</accession>
<protein>
    <recommendedName>
        <fullName evidence="4">DUF4230 domain-containing protein</fullName>
    </recommendedName>
</protein>
<dbReference type="InParanoid" id="A9WB33"/>
<dbReference type="EMBL" id="CP000909">
    <property type="protein sequence ID" value="ABY36826.1"/>
    <property type="molecule type" value="Genomic_DNA"/>
</dbReference>
<dbReference type="PATRIC" id="fig|324602.8.peg.4097"/>